<protein>
    <recommendedName>
        <fullName evidence="5">DUF3160 domain-containing protein</fullName>
    </recommendedName>
</protein>
<evidence type="ECO:0000313" key="2">
    <source>
        <dbReference type="EMBL" id="KUK96046.1"/>
    </source>
</evidence>
<dbReference type="Pfam" id="PF11369">
    <property type="entry name" value="DUF3160"/>
    <property type="match status" value="1"/>
</dbReference>
<dbReference type="EMBL" id="LGHB01000021">
    <property type="protein sequence ID" value="KUK96046.1"/>
    <property type="molecule type" value="Genomic_DNA"/>
</dbReference>
<proteinExistence type="predicted"/>
<dbReference type="InterPro" id="IPR016626">
    <property type="entry name" value="UCP014897_arc"/>
</dbReference>
<dbReference type="InterPro" id="IPR022601">
    <property type="entry name" value="DUF3160"/>
</dbReference>
<dbReference type="Proteomes" id="UP000053961">
    <property type="component" value="Unassembled WGS sequence"/>
</dbReference>
<evidence type="ECO:0000313" key="3">
    <source>
        <dbReference type="Proteomes" id="UP000053961"/>
    </source>
</evidence>
<reference evidence="3 4" key="2">
    <citation type="journal article" date="2015" name="MBio">
        <title>Genome-Resolved Metagenomic Analysis Reveals Roles for Candidate Phyla and Other Microbial Community Members in Biogeochemical Transformations in Oil Reservoirs.</title>
        <authorList>
            <person name="Hu P."/>
            <person name="Tom L."/>
            <person name="Singh A."/>
            <person name="Thomas B.C."/>
            <person name="Baker B.J."/>
            <person name="Piceno Y.M."/>
            <person name="Andersen G.L."/>
            <person name="Banfield J.F."/>
        </authorList>
    </citation>
    <scope>NUCLEOTIDE SEQUENCE [LARGE SCALE GENOMIC DNA]</scope>
    <source>
        <strain evidence="1">57_489</strain>
    </source>
</reference>
<organism evidence="2 3">
    <name type="scientific">Methanothrix harundinacea</name>
    <dbReference type="NCBI Taxonomy" id="301375"/>
    <lineage>
        <taxon>Archaea</taxon>
        <taxon>Methanobacteriati</taxon>
        <taxon>Methanobacteriota</taxon>
        <taxon>Stenosarchaea group</taxon>
        <taxon>Methanomicrobia</taxon>
        <taxon>Methanotrichales</taxon>
        <taxon>Methanotrichaceae</taxon>
        <taxon>Methanothrix</taxon>
    </lineage>
</organism>
<accession>A0A101IIU1</accession>
<evidence type="ECO:0000313" key="4">
    <source>
        <dbReference type="Proteomes" id="UP000057043"/>
    </source>
</evidence>
<dbReference type="EMBL" id="LGFT01000031">
    <property type="protein sequence ID" value="KUK44210.1"/>
    <property type="molecule type" value="Genomic_DNA"/>
</dbReference>
<dbReference type="PROSITE" id="PS51318">
    <property type="entry name" value="TAT"/>
    <property type="match status" value="1"/>
</dbReference>
<evidence type="ECO:0008006" key="5">
    <source>
        <dbReference type="Google" id="ProtNLM"/>
    </source>
</evidence>
<dbReference type="PATRIC" id="fig|301375.6.peg.516"/>
<sequence>MLNHFISRRAFKVWFAIAIALVSMAGLFSGGGAALAEDASRYELPLSTEDIDNFEDFNSKLPLSEASLERLEMNGFVVMKDPFSPNREDITAPYKLLKRLEVPIFVTSDTLLHVYHIQFDETLMEIEEEHFYGDLWTISEMMLSKSEADYRASSGEAKEAAKMNVAFFSVALSLLSPTADQLCPGSGRECDERSYEGGYPYFKPEELEERRFLVPALVKEEVDAELALIEGQSGFAKSPIFGYDEDYSQYRARGHYTRSERLKNYFKAMIWYGRMGFLLKGCDGGCIVSEEEAKVHTLAASMIARNLLGDPESKELWDRIYNVTSFYVGYSDDLGPREYSDTIDSLFDEDVSARALSDSDLALLRAELARKRSPKIYGGTGVDSPACAAEPPFSPEEADLCLAATSGLRFMGQRFVPDSYIFQNLVIPKVGGYFGEGDAFTLGPYGRHFPRGLDLMAILGSERADEILKALNDSSYQNYSSQKAELRLEFDIFSEEEWQKNLYWSWLYSMMPLLEAPDPNSPAFMETTAWQDKELTTALASWAELRHDTILYAKQSYTLKAISLPPEEPEPVAGYVEPVPEVYGRLLDLARMNREGLEEAGLLDDSSRSRLVSFETILSRLEEISRKELDGEELTEEDVEFINDFGERLNGAVEGVDDESKKTTIVADVHTDPNTGLVLEEGVGYVRLVAVAYDLPGGRVLLAAGPVFSYYEFKQPMDDRLTDEAWREMLADSPPAEPEWAASSAEWLSYSILEAPPDERDVAEAGEVEEKLVEEEEIKAVSGQGAEIRLEDFEVRIGWNLLRGWYADCTITLRNSGDAEGTANVILEDGDGKLLKELEIKVPSNSAVTEKAEVDISGGSREVNSKLVE</sequence>
<dbReference type="InterPro" id="IPR006311">
    <property type="entry name" value="TAT_signal"/>
</dbReference>
<dbReference type="PIRSF" id="PIRSF014897">
    <property type="entry name" value="UCP014897"/>
    <property type="match status" value="1"/>
</dbReference>
<name>A0A101IIU1_9EURY</name>
<dbReference type="Proteomes" id="UP000057043">
    <property type="component" value="Unassembled WGS sequence"/>
</dbReference>
<dbReference type="SMART" id="SM01325">
    <property type="entry name" value="DUF3160"/>
    <property type="match status" value="1"/>
</dbReference>
<evidence type="ECO:0000313" key="1">
    <source>
        <dbReference type="EMBL" id="KUK44210.1"/>
    </source>
</evidence>
<dbReference type="AlphaFoldDB" id="A0A101IIU1"/>
<gene>
    <name evidence="1" type="ORF">XD72_1414</name>
    <name evidence="2" type="ORF">XE07_1401</name>
</gene>
<reference evidence="2" key="1">
    <citation type="journal article" date="2015" name="MBio">
        <title>Genome-resolved metagenomic analysis reveals roles for candidate phyla and other microbial community members in biogeochemical transformations in oil reservoirs.</title>
        <authorList>
            <person name="Hu P."/>
            <person name="Tom L."/>
            <person name="Singh A."/>
            <person name="Thomas B.C."/>
            <person name="Baker B.J."/>
            <person name="Piceno Y.M."/>
            <person name="Andersen G.L."/>
            <person name="Banfield J.F."/>
        </authorList>
    </citation>
    <scope>NUCLEOTIDE SEQUENCE [LARGE SCALE GENOMIC DNA]</scope>
    <source>
        <strain evidence="2">56_747</strain>
    </source>
</reference>
<comment type="caution">
    <text evidence="2">The sequence shown here is derived from an EMBL/GenBank/DDBJ whole genome shotgun (WGS) entry which is preliminary data.</text>
</comment>